<evidence type="ECO:0000256" key="6">
    <source>
        <dbReference type="SAM" id="MobiDB-lite"/>
    </source>
</evidence>
<dbReference type="GO" id="GO:0046872">
    <property type="term" value="F:metal ion binding"/>
    <property type="evidence" value="ECO:0007669"/>
    <property type="project" value="UniProtKB-KW"/>
</dbReference>
<sequence>MERTAVRNFTRTLLGGAAAIAIATGLVGCSNASEDPAADGLQIVTTTTQLTDFANNVTAGTDAQVTGLLQPNASAHSFEANAADLELIRTADVVIMNGIGLETWLPDILESAGFEGTTIDASSGIDASEILAGGDHDHGDESESGAEDEHDHGDETATDSAGAEHAHDVEAESHAGDEHDHADEAATDSEDAEHAHNEEAHDDHDHGDENPHIWTSPTLASEMTTEIATGLASVDEAHAETYETNAAAYVEKLDALDTWIAENIESVPEADRLLVTNHDALTYFNHDYGITFIGSVMPSWDDNAEPSAAEIDTLVAAIKDSGVQAVFTETQLSPGTAEAIAKEAGVKVYSGDQALYTDSLGAEGSGAETYISSTIHNTTQLMDSWGETATELPEQLQES</sequence>
<dbReference type="InterPro" id="IPR006128">
    <property type="entry name" value="Lipoprotein_PsaA-like"/>
</dbReference>
<dbReference type="PANTHER" id="PTHR42953:SF1">
    <property type="entry name" value="METAL-BINDING PROTEIN HI_0362-RELATED"/>
    <property type="match status" value="1"/>
</dbReference>
<dbReference type="InterPro" id="IPR006127">
    <property type="entry name" value="ZnuA-like"/>
</dbReference>
<feature type="compositionally biased region" description="Basic and acidic residues" evidence="6">
    <location>
        <begin position="134"/>
        <end position="155"/>
    </location>
</feature>
<gene>
    <name evidence="8" type="ORF">F8O05_02600</name>
</gene>
<dbReference type="Proteomes" id="UP000433493">
    <property type="component" value="Unassembled WGS sequence"/>
</dbReference>
<comment type="subcellular location">
    <subcellularLocation>
        <location evidence="1">Cell envelope</location>
    </subcellularLocation>
</comment>
<accession>A0A7J5BFV5</accession>
<dbReference type="PANTHER" id="PTHR42953">
    <property type="entry name" value="HIGH-AFFINITY ZINC UPTAKE SYSTEM PROTEIN ZNUA-RELATED"/>
    <property type="match status" value="1"/>
</dbReference>
<evidence type="ECO:0000256" key="3">
    <source>
        <dbReference type="ARBA" id="ARBA00022723"/>
    </source>
</evidence>
<feature type="compositionally biased region" description="Basic and acidic residues" evidence="6">
    <location>
        <begin position="192"/>
        <end position="211"/>
    </location>
</feature>
<feature type="signal peptide" evidence="7">
    <location>
        <begin position="1"/>
        <end position="32"/>
    </location>
</feature>
<comment type="similarity">
    <text evidence="5">Belongs to the bacterial solute-binding protein 9 family.</text>
</comment>
<dbReference type="Pfam" id="PF01297">
    <property type="entry name" value="ZnuA"/>
    <property type="match status" value="1"/>
</dbReference>
<dbReference type="OrthoDB" id="9810636at2"/>
<dbReference type="SUPFAM" id="SSF53807">
    <property type="entry name" value="Helical backbone' metal receptor"/>
    <property type="match status" value="1"/>
</dbReference>
<dbReference type="AlphaFoldDB" id="A0A7J5BFV5"/>
<dbReference type="PROSITE" id="PS51257">
    <property type="entry name" value="PROKAR_LIPOPROTEIN"/>
    <property type="match status" value="1"/>
</dbReference>
<evidence type="ECO:0000256" key="2">
    <source>
        <dbReference type="ARBA" id="ARBA00022448"/>
    </source>
</evidence>
<evidence type="ECO:0000256" key="5">
    <source>
        <dbReference type="RuleBase" id="RU003512"/>
    </source>
</evidence>
<feature type="compositionally biased region" description="Basic and acidic residues" evidence="6">
    <location>
        <begin position="162"/>
        <end position="184"/>
    </location>
</feature>
<evidence type="ECO:0000256" key="1">
    <source>
        <dbReference type="ARBA" id="ARBA00004196"/>
    </source>
</evidence>
<keyword evidence="2 5" id="KW-0813">Transport</keyword>
<reference evidence="8 9" key="1">
    <citation type="submission" date="2019-09" db="EMBL/GenBank/DDBJ databases">
        <title>Phylogeny of genus Pseudoclavibacter and closely related genus.</title>
        <authorList>
            <person name="Li Y."/>
        </authorList>
    </citation>
    <scope>NUCLEOTIDE SEQUENCE [LARGE SCALE GENOMIC DNA]</scope>
    <source>
        <strain evidence="8 9">KCTC 13959</strain>
    </source>
</reference>
<evidence type="ECO:0000313" key="9">
    <source>
        <dbReference type="Proteomes" id="UP000433493"/>
    </source>
</evidence>
<feature type="region of interest" description="Disordered" evidence="6">
    <location>
        <begin position="129"/>
        <end position="215"/>
    </location>
</feature>
<dbReference type="EMBL" id="WBKB01000001">
    <property type="protein sequence ID" value="KAB1645163.1"/>
    <property type="molecule type" value="Genomic_DNA"/>
</dbReference>
<feature type="chain" id="PRO_5029865799" evidence="7">
    <location>
        <begin position="33"/>
        <end position="399"/>
    </location>
</feature>
<keyword evidence="4 7" id="KW-0732">Signal</keyword>
<dbReference type="GO" id="GO:0007155">
    <property type="term" value="P:cell adhesion"/>
    <property type="evidence" value="ECO:0007669"/>
    <property type="project" value="InterPro"/>
</dbReference>
<evidence type="ECO:0000256" key="4">
    <source>
        <dbReference type="ARBA" id="ARBA00022729"/>
    </source>
</evidence>
<proteinExistence type="inferred from homology"/>
<keyword evidence="9" id="KW-1185">Reference proteome</keyword>
<dbReference type="GO" id="GO:0030001">
    <property type="term" value="P:metal ion transport"/>
    <property type="evidence" value="ECO:0007669"/>
    <property type="project" value="InterPro"/>
</dbReference>
<organism evidence="8 9">
    <name type="scientific">Gulosibacter chungangensis</name>
    <dbReference type="NCBI Taxonomy" id="979746"/>
    <lineage>
        <taxon>Bacteria</taxon>
        <taxon>Bacillati</taxon>
        <taxon>Actinomycetota</taxon>
        <taxon>Actinomycetes</taxon>
        <taxon>Micrococcales</taxon>
        <taxon>Microbacteriaceae</taxon>
        <taxon>Gulosibacter</taxon>
    </lineage>
</organism>
<dbReference type="PRINTS" id="PR00690">
    <property type="entry name" value="ADHESNFAMILY"/>
</dbReference>
<dbReference type="Gene3D" id="3.40.50.1980">
    <property type="entry name" value="Nitrogenase molybdenum iron protein domain"/>
    <property type="match status" value="3"/>
</dbReference>
<evidence type="ECO:0000313" key="8">
    <source>
        <dbReference type="EMBL" id="KAB1645163.1"/>
    </source>
</evidence>
<dbReference type="InterPro" id="IPR050492">
    <property type="entry name" value="Bact_metal-bind_prot9"/>
</dbReference>
<name>A0A7J5BFV5_9MICO</name>
<protein>
    <submittedName>
        <fullName evidence="8">Zinc ABC transporter substrate-binding protein</fullName>
    </submittedName>
</protein>
<keyword evidence="3" id="KW-0479">Metal-binding</keyword>
<evidence type="ECO:0000256" key="7">
    <source>
        <dbReference type="SAM" id="SignalP"/>
    </source>
</evidence>
<dbReference type="GO" id="GO:0030313">
    <property type="term" value="C:cell envelope"/>
    <property type="evidence" value="ECO:0007669"/>
    <property type="project" value="UniProtKB-SubCell"/>
</dbReference>
<comment type="caution">
    <text evidence="8">The sequence shown here is derived from an EMBL/GenBank/DDBJ whole genome shotgun (WGS) entry which is preliminary data.</text>
</comment>